<dbReference type="SUPFAM" id="SSF47413">
    <property type="entry name" value="lambda repressor-like DNA-binding domains"/>
    <property type="match status" value="1"/>
</dbReference>
<dbReference type="AlphaFoldDB" id="A0A084IHC5"/>
<evidence type="ECO:0000313" key="3">
    <source>
        <dbReference type="Proteomes" id="UP000028302"/>
    </source>
</evidence>
<comment type="caution">
    <text evidence="2">The sequence shown here is derived from an EMBL/GenBank/DDBJ whole genome shotgun (WGS) entry which is preliminary data.</text>
</comment>
<gene>
    <name evidence="2" type="ORF">C41B8_16584</name>
</gene>
<dbReference type="Proteomes" id="UP000028302">
    <property type="component" value="Unassembled WGS sequence"/>
</dbReference>
<dbReference type="CDD" id="cd00093">
    <property type="entry name" value="HTH_XRE"/>
    <property type="match status" value="1"/>
</dbReference>
<proteinExistence type="predicted"/>
<name>A0A084IHC5_SALHC</name>
<dbReference type="STRING" id="1304275.C41B8_16584"/>
<accession>A0A084IHC5</accession>
<dbReference type="RefSeq" id="WP_198025263.1">
    <property type="nucleotide sequence ID" value="NZ_APNK01000039.1"/>
</dbReference>
<evidence type="ECO:0000256" key="1">
    <source>
        <dbReference type="SAM" id="MobiDB-lite"/>
    </source>
</evidence>
<feature type="region of interest" description="Disordered" evidence="1">
    <location>
        <begin position="200"/>
        <end position="229"/>
    </location>
</feature>
<dbReference type="InterPro" id="IPR010982">
    <property type="entry name" value="Lambda_DNA-bd_dom_sf"/>
</dbReference>
<dbReference type="InterPro" id="IPR001387">
    <property type="entry name" value="Cro/C1-type_HTH"/>
</dbReference>
<dbReference type="GO" id="GO:0003677">
    <property type="term" value="F:DNA binding"/>
    <property type="evidence" value="ECO:0007669"/>
    <property type="project" value="InterPro"/>
</dbReference>
<keyword evidence="3" id="KW-1185">Reference proteome</keyword>
<dbReference type="eggNOG" id="COG1426">
    <property type="taxonomic scope" value="Bacteria"/>
</dbReference>
<evidence type="ECO:0008006" key="4">
    <source>
        <dbReference type="Google" id="ProtNLM"/>
    </source>
</evidence>
<organism evidence="2 3">
    <name type="scientific">Salinisphaera hydrothermalis (strain C41B8)</name>
    <dbReference type="NCBI Taxonomy" id="1304275"/>
    <lineage>
        <taxon>Bacteria</taxon>
        <taxon>Pseudomonadati</taxon>
        <taxon>Pseudomonadota</taxon>
        <taxon>Gammaproteobacteria</taxon>
        <taxon>Salinisphaerales</taxon>
        <taxon>Salinisphaeraceae</taxon>
        <taxon>Salinisphaera</taxon>
    </lineage>
</organism>
<evidence type="ECO:0000313" key="2">
    <source>
        <dbReference type="EMBL" id="KEZ76109.1"/>
    </source>
</evidence>
<reference evidence="2 3" key="1">
    <citation type="submission" date="2013-03" db="EMBL/GenBank/DDBJ databases">
        <title>Salinisphaera hydrothermalis C41B8 Genome Sequencing.</title>
        <authorList>
            <person name="Li C."/>
            <person name="Lai Q."/>
            <person name="Shao Z."/>
        </authorList>
    </citation>
    <scope>NUCLEOTIDE SEQUENCE [LARGE SCALE GENOMIC DNA]</scope>
    <source>
        <strain evidence="2 3">C41B8</strain>
    </source>
</reference>
<dbReference type="Gene3D" id="1.10.260.40">
    <property type="entry name" value="lambda repressor-like DNA-binding domains"/>
    <property type="match status" value="1"/>
</dbReference>
<dbReference type="EMBL" id="APNK01000039">
    <property type="protein sequence ID" value="KEZ76109.1"/>
    <property type="molecule type" value="Genomic_DNA"/>
</dbReference>
<protein>
    <recommendedName>
        <fullName evidence="4">HTH cro/C1-type domain-containing protein</fullName>
    </recommendedName>
</protein>
<sequence>MGRSEDSTRARLFEQVSSLTFNLSRQAVGALAGRVGGLTLRIGSTLILDKAQRKRLSAEQRAWMKRAGEAIHDARTTAGLSIDGLAEALALEDKTVLQAMEQGSATVSFELILRLTSLLARNDPIPFLISLVRGFNPRLWALAEDWGIGHLPTMIERDRKWMNIYRGNEAVRQLPEAEFNQVLAFCRSSMETAMALRAGRWTPPPVPPGDGAIDDAAVRASENGPGSSA</sequence>